<dbReference type="Gene3D" id="3.55.50.30">
    <property type="match status" value="1"/>
</dbReference>
<keyword evidence="5" id="KW-1185">Reference proteome</keyword>
<keyword evidence="4" id="KW-0418">Kinase</keyword>
<gene>
    <name evidence="4" type="ORF">GWK08_13145</name>
</gene>
<dbReference type="GO" id="GO:0016989">
    <property type="term" value="F:sigma factor antagonist activity"/>
    <property type="evidence" value="ECO:0007669"/>
    <property type="project" value="TreeGrafter"/>
</dbReference>
<dbReference type="GO" id="GO:0016301">
    <property type="term" value="F:kinase activity"/>
    <property type="evidence" value="ECO:0007669"/>
    <property type="project" value="UniProtKB-KW"/>
</dbReference>
<evidence type="ECO:0000259" key="2">
    <source>
        <dbReference type="Pfam" id="PF04773"/>
    </source>
</evidence>
<dbReference type="RefSeq" id="WP_163607686.1">
    <property type="nucleotide sequence ID" value="NZ_JAABOO010000003.1"/>
</dbReference>
<feature type="transmembrane region" description="Helical" evidence="1">
    <location>
        <begin position="78"/>
        <end position="97"/>
    </location>
</feature>
<dbReference type="Pfam" id="PF16344">
    <property type="entry name" value="FecR_C"/>
    <property type="match status" value="1"/>
</dbReference>
<name>A0A6P0UUA1_9FLAO</name>
<dbReference type="Proteomes" id="UP000468581">
    <property type="component" value="Unassembled WGS sequence"/>
</dbReference>
<sequence>MDQKYSDDSFLGRWINNDLTEEEMAAFKKSREYREYQKIISGMEHFGMPELDRLKSYGAFKEKSATPKKQKVKKLIPNWAYAAASVVLILGAVYFFGGSKTYSTDFGEQLAFELPDGSEVKLNSKSSLQYNSWSWDKNRKVKLKGEAFFKVEKGSDFEVMSSGGKVSVLGTKFNVRNRDNSFEVRCFEGRVSVLLRGEENILSQGDAIRSVKDQSVENWKFNSGHPDWLHKESSFRSAPLIQVLEELESQFNINFNISSIDVQQRFTGSFSHDNRDVALETVFAPLEINYTFGKDNVVSLSK</sequence>
<dbReference type="EMBL" id="JAABOO010000003">
    <property type="protein sequence ID" value="NER14393.1"/>
    <property type="molecule type" value="Genomic_DNA"/>
</dbReference>
<evidence type="ECO:0000313" key="5">
    <source>
        <dbReference type="Proteomes" id="UP000468581"/>
    </source>
</evidence>
<dbReference type="InterPro" id="IPR032508">
    <property type="entry name" value="FecR_C"/>
</dbReference>
<dbReference type="InterPro" id="IPR006860">
    <property type="entry name" value="FecR"/>
</dbReference>
<dbReference type="PANTHER" id="PTHR30273">
    <property type="entry name" value="PERIPLASMIC SIGNAL SENSOR AND SIGMA FACTOR ACTIVATOR FECR-RELATED"/>
    <property type="match status" value="1"/>
</dbReference>
<dbReference type="Gene3D" id="2.60.120.1440">
    <property type="match status" value="1"/>
</dbReference>
<evidence type="ECO:0000313" key="4">
    <source>
        <dbReference type="EMBL" id="NER14393.1"/>
    </source>
</evidence>
<dbReference type="PANTHER" id="PTHR30273:SF2">
    <property type="entry name" value="PROTEIN FECR"/>
    <property type="match status" value="1"/>
</dbReference>
<keyword evidence="1" id="KW-0472">Membrane</keyword>
<accession>A0A6P0UUA1</accession>
<dbReference type="InterPro" id="IPR012373">
    <property type="entry name" value="Ferrdict_sens_TM"/>
</dbReference>
<reference evidence="4 5" key="1">
    <citation type="submission" date="2020-01" db="EMBL/GenBank/DDBJ databases">
        <title>Leptobacterium flavescens.</title>
        <authorList>
            <person name="Wang G."/>
        </authorList>
    </citation>
    <scope>NUCLEOTIDE SEQUENCE [LARGE SCALE GENOMIC DNA]</scope>
    <source>
        <strain evidence="4 5">KCTC 22160</strain>
    </source>
</reference>
<comment type="caution">
    <text evidence="4">The sequence shown here is derived from an EMBL/GenBank/DDBJ whole genome shotgun (WGS) entry which is preliminary data.</text>
</comment>
<keyword evidence="1" id="KW-0812">Transmembrane</keyword>
<keyword evidence="1" id="KW-1133">Transmembrane helix</keyword>
<dbReference type="AlphaFoldDB" id="A0A6P0UUA1"/>
<dbReference type="PIRSF" id="PIRSF018266">
    <property type="entry name" value="FecR"/>
    <property type="match status" value="1"/>
</dbReference>
<feature type="domain" description="Protein FecR C-terminal" evidence="3">
    <location>
        <begin position="234"/>
        <end position="291"/>
    </location>
</feature>
<evidence type="ECO:0000259" key="3">
    <source>
        <dbReference type="Pfam" id="PF16344"/>
    </source>
</evidence>
<evidence type="ECO:0000256" key="1">
    <source>
        <dbReference type="SAM" id="Phobius"/>
    </source>
</evidence>
<organism evidence="4 5">
    <name type="scientific">Leptobacterium flavescens</name>
    <dbReference type="NCBI Taxonomy" id="472055"/>
    <lineage>
        <taxon>Bacteria</taxon>
        <taxon>Pseudomonadati</taxon>
        <taxon>Bacteroidota</taxon>
        <taxon>Flavobacteriia</taxon>
        <taxon>Flavobacteriales</taxon>
        <taxon>Flavobacteriaceae</taxon>
        <taxon>Leptobacterium</taxon>
    </lineage>
</organism>
<proteinExistence type="predicted"/>
<dbReference type="Pfam" id="PF04773">
    <property type="entry name" value="FecR"/>
    <property type="match status" value="1"/>
</dbReference>
<keyword evidence="4" id="KW-0808">Transferase</keyword>
<feature type="domain" description="FecR protein" evidence="2">
    <location>
        <begin position="101"/>
        <end position="191"/>
    </location>
</feature>
<protein>
    <submittedName>
        <fullName evidence="4">Histidine kinase</fullName>
    </submittedName>
</protein>